<dbReference type="Proteomes" id="UP001595629">
    <property type="component" value="Unassembled WGS sequence"/>
</dbReference>
<reference evidence="2" key="1">
    <citation type="journal article" date="2019" name="Int. J. Syst. Evol. Microbiol.">
        <title>The Global Catalogue of Microorganisms (GCM) 10K type strain sequencing project: providing services to taxonomists for standard genome sequencing and annotation.</title>
        <authorList>
            <consortium name="The Broad Institute Genomics Platform"/>
            <consortium name="The Broad Institute Genome Sequencing Center for Infectious Disease"/>
            <person name="Wu L."/>
            <person name="Ma J."/>
        </authorList>
    </citation>
    <scope>NUCLEOTIDE SEQUENCE [LARGE SCALE GENOMIC DNA]</scope>
    <source>
        <strain evidence="2">KCTC 42911</strain>
    </source>
</reference>
<gene>
    <name evidence="1" type="ORF">ACFORG_04325</name>
</gene>
<accession>A0ABV7TBL0</accession>
<evidence type="ECO:0000313" key="2">
    <source>
        <dbReference type="Proteomes" id="UP001595629"/>
    </source>
</evidence>
<dbReference type="RefSeq" id="WP_386734155.1">
    <property type="nucleotide sequence ID" value="NZ_JBHRXI010000003.1"/>
</dbReference>
<organism evidence="1 2">
    <name type="scientific">Lutimaribacter marinistellae</name>
    <dbReference type="NCBI Taxonomy" id="1820329"/>
    <lineage>
        <taxon>Bacteria</taxon>
        <taxon>Pseudomonadati</taxon>
        <taxon>Pseudomonadota</taxon>
        <taxon>Alphaproteobacteria</taxon>
        <taxon>Rhodobacterales</taxon>
        <taxon>Roseobacteraceae</taxon>
        <taxon>Lutimaribacter</taxon>
    </lineage>
</organism>
<dbReference type="Gene3D" id="3.30.420.10">
    <property type="entry name" value="Ribonuclease H-like superfamily/Ribonuclease H"/>
    <property type="match status" value="1"/>
</dbReference>
<name>A0ABV7TBL0_9RHOB</name>
<dbReference type="InterPro" id="IPR012337">
    <property type="entry name" value="RNaseH-like_sf"/>
</dbReference>
<evidence type="ECO:0000313" key="1">
    <source>
        <dbReference type="EMBL" id="MFC3612976.1"/>
    </source>
</evidence>
<dbReference type="SUPFAM" id="SSF53098">
    <property type="entry name" value="Ribonuclease H-like"/>
    <property type="match status" value="1"/>
</dbReference>
<sequence length="792" mass="88048">MTSEASVFRIEGLEGLTARYTLYTIRGLGAVGSSSYHQKVNELVRRLSFTLKAPFTSIQREGTFYLAAPEGVEELEQTYPVVGGFVNLKTSDETLELSFDGPPDSLENVRIRFLDFMLQHPLFKNGELWQPSAGKPFFFKRPHSKGSEANIFEGVSVRACRHPDGGFGIVCDARSKIVRAKPIGAKTDQAQLQALVGRSCLYKMNDNWYQFRIDGVADVLVGDQFDFGDAGQCTLLQHLVRSAGNAAPQSVVNLDPEGAVLTYYTSSGQQRFAPAAFCYLIEETSGKSGRHLQSQTILAPGTRKARLQKFVRRYLSKLQLNGIDIHVAPELHSFESTPFGIPTLLFGQDNVVAQTSSGSRFSTVRQYSKERQMAMFDPKRGFYKHSALRPQGFMVPQSVWSSFGPALLTDLKKIMLKLYPAGNYDPQVVVYDDTSFGKALDGQWKGLLAAMETDPFAENNVDNILVMLNRVPGSARRQDQLAAMVCNEFFRRFDKRVQVMHSDTPRRGYVRKSRNGEAHYEQKNDRRITMDGYLKGVALNKICLGNGRWPFVLKDPLAADMIIGMDVKNNMAVFSLVGEGGRLVRVHRDKSQQKEKLKPAQVTQAILHLLREEMKYLEKPVRTVAIHRDGRAWPDEIEGIEAAFATLAGEGPVLSNVEVSVFELLKSSPAPMRLFSQGHPNDKHPDGVFNPIVGTWFQLGENDAYICTTGAPLLRQGTADPLHVRRVSGSMPMSDGAADIYALSCLTWPKPDGCMRDPISIKLCDITLFDEAATYDMDAVRFAPAQADEAAL</sequence>
<dbReference type="InterPro" id="IPR036397">
    <property type="entry name" value="RNaseH_sf"/>
</dbReference>
<protein>
    <recommendedName>
        <fullName evidence="3">Piwi domain-containing protein</fullName>
    </recommendedName>
</protein>
<evidence type="ECO:0008006" key="3">
    <source>
        <dbReference type="Google" id="ProtNLM"/>
    </source>
</evidence>
<keyword evidence="2" id="KW-1185">Reference proteome</keyword>
<comment type="caution">
    <text evidence="1">The sequence shown here is derived from an EMBL/GenBank/DDBJ whole genome shotgun (WGS) entry which is preliminary data.</text>
</comment>
<proteinExistence type="predicted"/>
<dbReference type="EMBL" id="JBHRXI010000003">
    <property type="protein sequence ID" value="MFC3612976.1"/>
    <property type="molecule type" value="Genomic_DNA"/>
</dbReference>